<dbReference type="Proteomes" id="UP000552864">
    <property type="component" value="Unassembled WGS sequence"/>
</dbReference>
<feature type="domain" description="AB hydrolase-1" evidence="2">
    <location>
        <begin position="58"/>
        <end position="197"/>
    </location>
</feature>
<dbReference type="InterPro" id="IPR000073">
    <property type="entry name" value="AB_hydrolase_1"/>
</dbReference>
<sequence>MKTFTIYIAAAWLLLSSFNNIRQVSTTPPSTKDSLPNKYGYADVNGIKMYYEIYGEGKPLVLLHGGGSTIQTTFGRVIPLLAQHRQLIAVELQAHGRTSDRAKDLTFEQDADDVAALLQQLHINKADFFGFSNGGTTTLQVAIRHPEIVDKMVLGSALYKRNGMPPGFWDFMKQAQLSNMPAELKTAYLQVAPNAAGLQNMHDKDVKRVLNFRDIPDEQLKAILAPALIIVADQDAIQPEHAIAMHRLLSHSALAIIPGVHGEYIEEITTLKSGSHEADYVIPMVERFLDKETAKQ</sequence>
<keyword evidence="1" id="KW-0732">Signal</keyword>
<comment type="caution">
    <text evidence="3">The sequence shown here is derived from an EMBL/GenBank/DDBJ whole genome shotgun (WGS) entry which is preliminary data.</text>
</comment>
<feature type="chain" id="PRO_5032529131" evidence="1">
    <location>
        <begin position="23"/>
        <end position="296"/>
    </location>
</feature>
<protein>
    <submittedName>
        <fullName evidence="3">Alpha/beta hydrolase</fullName>
    </submittedName>
</protein>
<dbReference type="SUPFAM" id="SSF53474">
    <property type="entry name" value="alpha/beta-Hydrolases"/>
    <property type="match status" value="1"/>
</dbReference>
<dbReference type="EMBL" id="JABAHZ010000010">
    <property type="protein sequence ID" value="NLR82527.1"/>
    <property type="molecule type" value="Genomic_DNA"/>
</dbReference>
<keyword evidence="4" id="KW-1185">Reference proteome</keyword>
<dbReference type="GO" id="GO:0017171">
    <property type="term" value="F:serine hydrolase activity"/>
    <property type="evidence" value="ECO:0007669"/>
    <property type="project" value="TreeGrafter"/>
</dbReference>
<accession>A0A847STK7</accession>
<feature type="signal peptide" evidence="1">
    <location>
        <begin position="1"/>
        <end position="22"/>
    </location>
</feature>
<organism evidence="3 4">
    <name type="scientific">Chitinophaga eiseniae</name>
    <dbReference type="NCBI Taxonomy" id="634771"/>
    <lineage>
        <taxon>Bacteria</taxon>
        <taxon>Pseudomonadati</taxon>
        <taxon>Bacteroidota</taxon>
        <taxon>Chitinophagia</taxon>
        <taxon>Chitinophagales</taxon>
        <taxon>Chitinophagaceae</taxon>
        <taxon>Chitinophaga</taxon>
    </lineage>
</organism>
<evidence type="ECO:0000256" key="1">
    <source>
        <dbReference type="SAM" id="SignalP"/>
    </source>
</evidence>
<evidence type="ECO:0000313" key="3">
    <source>
        <dbReference type="EMBL" id="NLR82527.1"/>
    </source>
</evidence>
<name>A0A847STK7_9BACT</name>
<dbReference type="Gene3D" id="3.40.50.1820">
    <property type="entry name" value="alpha/beta hydrolase"/>
    <property type="match status" value="1"/>
</dbReference>
<dbReference type="PANTHER" id="PTHR46331:SF2">
    <property type="entry name" value="VALACYCLOVIR HYDROLASE"/>
    <property type="match status" value="1"/>
</dbReference>
<evidence type="ECO:0000313" key="4">
    <source>
        <dbReference type="Proteomes" id="UP000552864"/>
    </source>
</evidence>
<evidence type="ECO:0000259" key="2">
    <source>
        <dbReference type="Pfam" id="PF00561"/>
    </source>
</evidence>
<gene>
    <name evidence="3" type="ORF">HGH91_28175</name>
</gene>
<proteinExistence type="predicted"/>
<dbReference type="RefSeq" id="WP_168742597.1">
    <property type="nucleotide sequence ID" value="NZ_JABAHZ010000010.1"/>
</dbReference>
<dbReference type="PANTHER" id="PTHR46331">
    <property type="entry name" value="VALACYCLOVIR HYDROLASE"/>
    <property type="match status" value="1"/>
</dbReference>
<dbReference type="Pfam" id="PF00561">
    <property type="entry name" value="Abhydrolase_1"/>
    <property type="match status" value="1"/>
</dbReference>
<reference evidence="3 4" key="1">
    <citation type="submission" date="2020-04" db="EMBL/GenBank/DDBJ databases">
        <authorList>
            <person name="Yin C."/>
        </authorList>
    </citation>
    <scope>NUCLEOTIDE SEQUENCE [LARGE SCALE GENOMIC DNA]</scope>
    <source>
        <strain evidence="3 4">Ak56</strain>
    </source>
</reference>
<dbReference type="InterPro" id="IPR029058">
    <property type="entry name" value="AB_hydrolase_fold"/>
</dbReference>
<dbReference type="AlphaFoldDB" id="A0A847STK7"/>
<keyword evidence="3" id="KW-0378">Hydrolase</keyword>